<dbReference type="Proteomes" id="UP000716291">
    <property type="component" value="Unassembled WGS sequence"/>
</dbReference>
<feature type="repeat" description="RCC1" evidence="3">
    <location>
        <begin position="193"/>
        <end position="249"/>
    </location>
</feature>
<dbReference type="AlphaFoldDB" id="A0A9P6XHS1"/>
<accession>A0A9P6XHS1</accession>
<organism evidence="6 7">
    <name type="scientific">Rhizopus oryzae</name>
    <name type="common">Mucormycosis agent</name>
    <name type="synonym">Rhizopus arrhizus var. delemar</name>
    <dbReference type="NCBI Taxonomy" id="64495"/>
    <lineage>
        <taxon>Eukaryota</taxon>
        <taxon>Fungi</taxon>
        <taxon>Fungi incertae sedis</taxon>
        <taxon>Mucoromycota</taxon>
        <taxon>Mucoromycotina</taxon>
        <taxon>Mucoromycetes</taxon>
        <taxon>Mucorales</taxon>
        <taxon>Mucorineae</taxon>
        <taxon>Rhizopodaceae</taxon>
        <taxon>Rhizopus</taxon>
    </lineage>
</organism>
<dbReference type="InterPro" id="IPR013083">
    <property type="entry name" value="Znf_RING/FYVE/PHD"/>
</dbReference>
<dbReference type="InterPro" id="IPR008984">
    <property type="entry name" value="SMAD_FHA_dom_sf"/>
</dbReference>
<dbReference type="InterPro" id="IPR009091">
    <property type="entry name" value="RCC1/BLIP-II"/>
</dbReference>
<dbReference type="InterPro" id="IPR001841">
    <property type="entry name" value="Znf_RING"/>
</dbReference>
<protein>
    <submittedName>
        <fullName evidence="6">Uncharacterized protein</fullName>
    </submittedName>
</protein>
<dbReference type="InterPro" id="IPR000253">
    <property type="entry name" value="FHA_dom"/>
</dbReference>
<dbReference type="SUPFAM" id="SSF49879">
    <property type="entry name" value="SMAD/FHA domain"/>
    <property type="match status" value="1"/>
</dbReference>
<dbReference type="Pfam" id="PF17123">
    <property type="entry name" value="zf-RING_11"/>
    <property type="match status" value="1"/>
</dbReference>
<feature type="domain" description="FHA" evidence="4">
    <location>
        <begin position="274"/>
        <end position="309"/>
    </location>
</feature>
<comment type="caution">
    <text evidence="6">The sequence shown here is derived from an EMBL/GenBank/DDBJ whole genome shotgun (WGS) entry which is preliminary data.</text>
</comment>
<evidence type="ECO:0000256" key="1">
    <source>
        <dbReference type="ARBA" id="ARBA00022737"/>
    </source>
</evidence>
<dbReference type="Gene3D" id="3.30.40.10">
    <property type="entry name" value="Zinc/RING finger domain, C3HC4 (zinc finger)"/>
    <property type="match status" value="1"/>
</dbReference>
<dbReference type="Gene3D" id="2.130.10.30">
    <property type="entry name" value="Regulator of chromosome condensation 1/beta-lactamase-inhibitor protein II"/>
    <property type="match status" value="1"/>
</dbReference>
<dbReference type="SMART" id="SM00240">
    <property type="entry name" value="FHA"/>
    <property type="match status" value="1"/>
</dbReference>
<dbReference type="Gene3D" id="2.60.200.20">
    <property type="match status" value="1"/>
</dbReference>
<dbReference type="SUPFAM" id="SSF50985">
    <property type="entry name" value="RCC1/BLIP-II"/>
    <property type="match status" value="1"/>
</dbReference>
<keyword evidence="7" id="KW-1185">Reference proteome</keyword>
<dbReference type="PANTHER" id="PTHR22870:SF445">
    <property type="match status" value="1"/>
</dbReference>
<dbReference type="InterPro" id="IPR000408">
    <property type="entry name" value="Reg_chr_condens"/>
</dbReference>
<feature type="domain" description="RING-type" evidence="5">
    <location>
        <begin position="387"/>
        <end position="430"/>
    </location>
</feature>
<evidence type="ECO:0000256" key="3">
    <source>
        <dbReference type="PROSITE-ProRule" id="PRU00235"/>
    </source>
</evidence>
<keyword evidence="2" id="KW-0479">Metal-binding</keyword>
<dbReference type="PRINTS" id="PR00633">
    <property type="entry name" value="RCCNDNSATION"/>
</dbReference>
<keyword evidence="1" id="KW-0677">Repeat</keyword>
<dbReference type="SMART" id="SM00184">
    <property type="entry name" value="RING"/>
    <property type="match status" value="1"/>
</dbReference>
<dbReference type="PROSITE" id="PS50089">
    <property type="entry name" value="ZF_RING_2"/>
    <property type="match status" value="1"/>
</dbReference>
<dbReference type="EMBL" id="JAANQT010000128">
    <property type="protein sequence ID" value="KAG1314252.1"/>
    <property type="molecule type" value="Genomic_DNA"/>
</dbReference>
<evidence type="ECO:0000259" key="4">
    <source>
        <dbReference type="PROSITE" id="PS50006"/>
    </source>
</evidence>
<evidence type="ECO:0000256" key="2">
    <source>
        <dbReference type="PROSITE-ProRule" id="PRU00175"/>
    </source>
</evidence>
<dbReference type="GO" id="GO:0008270">
    <property type="term" value="F:zinc ion binding"/>
    <property type="evidence" value="ECO:0007669"/>
    <property type="project" value="UniProtKB-KW"/>
</dbReference>
<dbReference type="InterPro" id="IPR051210">
    <property type="entry name" value="Ub_ligase/GEF_domain"/>
</dbReference>
<dbReference type="PROSITE" id="PS00626">
    <property type="entry name" value="RCC1_2"/>
    <property type="match status" value="1"/>
</dbReference>
<keyword evidence="2" id="KW-0862">Zinc</keyword>
<gene>
    <name evidence="6" type="ORF">G6F64_001622</name>
</gene>
<evidence type="ECO:0000313" key="7">
    <source>
        <dbReference type="Proteomes" id="UP000716291"/>
    </source>
</evidence>
<evidence type="ECO:0000259" key="5">
    <source>
        <dbReference type="PROSITE" id="PS50089"/>
    </source>
</evidence>
<reference evidence="6" key="1">
    <citation type="journal article" date="2020" name="Microb. Genom.">
        <title>Genetic diversity of clinical and environmental Mucorales isolates obtained from an investigation of mucormycosis cases among solid organ transplant recipients.</title>
        <authorList>
            <person name="Nguyen M.H."/>
            <person name="Kaul D."/>
            <person name="Muto C."/>
            <person name="Cheng S.J."/>
            <person name="Richter R.A."/>
            <person name="Bruno V.M."/>
            <person name="Liu G."/>
            <person name="Beyhan S."/>
            <person name="Sundermann A.J."/>
            <person name="Mounaud S."/>
            <person name="Pasculle A.W."/>
            <person name="Nierman W.C."/>
            <person name="Driscoll E."/>
            <person name="Cumbie R."/>
            <person name="Clancy C.J."/>
            <person name="Dupont C.L."/>
        </authorList>
    </citation>
    <scope>NUCLEOTIDE SEQUENCE</scope>
    <source>
        <strain evidence="6">GL11</strain>
    </source>
</reference>
<dbReference type="Pfam" id="PF13540">
    <property type="entry name" value="RCC1_2"/>
    <property type="match status" value="1"/>
</dbReference>
<dbReference type="PANTHER" id="PTHR22870">
    <property type="entry name" value="REGULATOR OF CHROMOSOME CONDENSATION"/>
    <property type="match status" value="1"/>
</dbReference>
<dbReference type="SUPFAM" id="SSF57850">
    <property type="entry name" value="RING/U-box"/>
    <property type="match status" value="1"/>
</dbReference>
<sequence>MRLYSFGFDGFEQTRNDNQVKKILFTSWETTVVINEREELMVWGYQPDYMTPLLAQDPQSIRSFFGDPNHGMGLVTKDNRALVVRPVGERSEFEDIQQGLFSQGSLFLLTTAGTLYRQQQKIALPKVLSMHGSSEHVLCVTTEGLFGIGSNRFHQLGTHSTSQPVLIEHFEGLDLGQVSLACGPFHSAVVIGGDLYTFGFQKEGRLGWGEKRDEVVDLAVFLDGKGQGVEVNVIKVACGSCHTIVLDDEGKVWSCGSNKYGQLGRLTTKDYDLSKVVSRKHAEIFVDNELVYIRDTGSSSGTFLNNKRLSPPNECSPAFILRNNDIIQLGVDYQGGTEEIYRCVRMRIELNDNEKEYSSQQYNIKTYHSIQNLTKRKVNEDIHVEECCICLYAIAPFQALFVAPCSHTFHYKCLRPLLANHPGFVCPLCRHYSDLDANVSVEVEEVKTMLTSLKEA</sequence>
<keyword evidence="2" id="KW-0863">Zinc-finger</keyword>
<dbReference type="PROSITE" id="PS50012">
    <property type="entry name" value="RCC1_3"/>
    <property type="match status" value="1"/>
</dbReference>
<dbReference type="Pfam" id="PF00498">
    <property type="entry name" value="FHA"/>
    <property type="match status" value="1"/>
</dbReference>
<evidence type="ECO:0000313" key="6">
    <source>
        <dbReference type="EMBL" id="KAG1314252.1"/>
    </source>
</evidence>
<name>A0A9P6XHS1_RHIOR</name>
<proteinExistence type="predicted"/>
<dbReference type="PROSITE" id="PS50006">
    <property type="entry name" value="FHA_DOMAIN"/>
    <property type="match status" value="1"/>
</dbReference>